<dbReference type="Proteomes" id="UP000007800">
    <property type="component" value="Unassembled WGS sequence"/>
</dbReference>
<dbReference type="EMBL" id="GG681716">
    <property type="protein sequence ID" value="EER04344.1"/>
    <property type="molecule type" value="Genomic_DNA"/>
</dbReference>
<reference evidence="2 3" key="1">
    <citation type="submission" date="2008-07" db="EMBL/GenBank/DDBJ databases">
        <authorList>
            <person name="El-Sayed N."/>
            <person name="Caler E."/>
            <person name="Inman J."/>
            <person name="Amedeo P."/>
            <person name="Hass B."/>
            <person name="Wortman J."/>
        </authorList>
    </citation>
    <scope>NUCLEOTIDE SEQUENCE [LARGE SCALE GENOMIC DNA]</scope>
    <source>
        <strain evidence="3">ATCC 50983 / TXsc</strain>
    </source>
</reference>
<feature type="compositionally biased region" description="Basic and acidic residues" evidence="1">
    <location>
        <begin position="1"/>
        <end position="25"/>
    </location>
</feature>
<accession>C5LFZ9</accession>
<dbReference type="AlphaFoldDB" id="C5LFZ9"/>
<feature type="compositionally biased region" description="Basic and acidic residues" evidence="1">
    <location>
        <begin position="44"/>
        <end position="56"/>
    </location>
</feature>
<name>C5LFZ9_PERM5</name>
<evidence type="ECO:0000256" key="1">
    <source>
        <dbReference type="SAM" id="MobiDB-lite"/>
    </source>
</evidence>
<feature type="non-terminal residue" evidence="2">
    <location>
        <position position="93"/>
    </location>
</feature>
<evidence type="ECO:0000313" key="2">
    <source>
        <dbReference type="EMBL" id="EER04344.1"/>
    </source>
</evidence>
<dbReference type="RefSeq" id="XP_002772528.1">
    <property type="nucleotide sequence ID" value="XM_002772482.1"/>
</dbReference>
<keyword evidence="3" id="KW-1185">Reference proteome</keyword>
<feature type="region of interest" description="Disordered" evidence="1">
    <location>
        <begin position="1"/>
        <end position="75"/>
    </location>
</feature>
<dbReference type="InParanoid" id="C5LFZ9"/>
<protein>
    <submittedName>
        <fullName evidence="2">Uncharacterized protein</fullName>
    </submittedName>
</protein>
<evidence type="ECO:0000313" key="3">
    <source>
        <dbReference type="Proteomes" id="UP000007800"/>
    </source>
</evidence>
<sequence length="93" mass="10755">MGRKDDRRSRSKSHENKWRPPKEESPSDDEGENQEPGFLGSLTAEERLELEKKKVGPEAIAIDGSGRRQNEAGQKQYAKAFIEKEKRDQWEQN</sequence>
<gene>
    <name evidence="2" type="ORF">Pmar_PMAR026319</name>
</gene>
<dbReference type="GeneID" id="9036916"/>
<organism evidence="3">
    <name type="scientific">Perkinsus marinus (strain ATCC 50983 / TXsc)</name>
    <dbReference type="NCBI Taxonomy" id="423536"/>
    <lineage>
        <taxon>Eukaryota</taxon>
        <taxon>Sar</taxon>
        <taxon>Alveolata</taxon>
        <taxon>Perkinsozoa</taxon>
        <taxon>Perkinsea</taxon>
        <taxon>Perkinsida</taxon>
        <taxon>Perkinsidae</taxon>
        <taxon>Perkinsus</taxon>
    </lineage>
</organism>
<dbReference type="OMA" id="ENKWKPP"/>
<proteinExistence type="predicted"/>